<evidence type="ECO:0000259" key="12">
    <source>
        <dbReference type="Pfam" id="PF00912"/>
    </source>
</evidence>
<keyword evidence="14" id="KW-1185">Reference proteome</keyword>
<feature type="domain" description="Penicillin-binding protein transpeptidase" evidence="11">
    <location>
        <begin position="405"/>
        <end position="670"/>
    </location>
</feature>
<feature type="compositionally biased region" description="Basic and acidic residues" evidence="9">
    <location>
        <begin position="41"/>
        <end position="58"/>
    </location>
</feature>
<keyword evidence="1" id="KW-0121">Carboxypeptidase</keyword>
<evidence type="ECO:0000256" key="1">
    <source>
        <dbReference type="ARBA" id="ARBA00022645"/>
    </source>
</evidence>
<evidence type="ECO:0000256" key="7">
    <source>
        <dbReference type="ARBA" id="ARBA00034000"/>
    </source>
</evidence>
<keyword evidence="5" id="KW-0378">Hydrolase</keyword>
<feature type="transmembrane region" description="Helical" evidence="10">
    <location>
        <begin position="88"/>
        <end position="111"/>
    </location>
</feature>
<feature type="domain" description="Glycosyl transferase family 51" evidence="12">
    <location>
        <begin position="144"/>
        <end position="311"/>
    </location>
</feature>
<feature type="compositionally biased region" description="Basic and acidic residues" evidence="9">
    <location>
        <begin position="1"/>
        <end position="11"/>
    </location>
</feature>
<feature type="compositionally biased region" description="Low complexity" evidence="9">
    <location>
        <begin position="771"/>
        <end position="784"/>
    </location>
</feature>
<evidence type="ECO:0000313" key="14">
    <source>
        <dbReference type="Proteomes" id="UP001589693"/>
    </source>
</evidence>
<dbReference type="InterPro" id="IPR001264">
    <property type="entry name" value="Glyco_trans_51"/>
</dbReference>
<keyword evidence="6" id="KW-0511">Multifunctional enzyme</keyword>
<evidence type="ECO:0000313" key="13">
    <source>
        <dbReference type="EMBL" id="MFB9909687.1"/>
    </source>
</evidence>
<evidence type="ECO:0000256" key="9">
    <source>
        <dbReference type="SAM" id="MobiDB-lite"/>
    </source>
</evidence>
<sequence>MPRVPPRRDPADAPTEMIQAQTEVIAPVEEDDYPREPQLLTHREPLPGDDDYEHHGDGYDDDRDDDELTEEEERALRKKKIWRRVRRTCYVAGALAVIGPIVAFVITYFLVSVEAPKDVIARQEKTVTLYYSDGETELSKLVPEGGTRAYVSHNDVPKIVRDAITAKEDSSFYTNPGFDVIGIARAVLNQISAGIGGGSGISQQYIKVSTGEKDNSYARKWKELVKSFKMNNEQSKEQIMEGYLNIIPFGRGAMGIDAGSRALLGKSVKEVTDPAEAALLATVIQAPYRLDPEKERAGTEKKWREETLRRMAENGYITQEQAKTLPFPKTIPRAQAMKRNPVSGPSLHIQEQVLAELEAAGYGDDTLKRDGLKVVTTIDPAAQKAAEQAVAKYMKNNKEGLRSALTAINPETGGVIAYYGGENGTGIDYASSLQEPGSSFKPFVALAGLRKGIGLGSVYDGTSGIEILGRKVNNSGNKSTCGPQCSVRDAMTQSVNTVFMKMAADLTTMKVAEAAFAAGIPTEIRKGEPLLLGKNGASPDLNIAIGGGATRVRPRDMASAYATFAADGTYRKPHFVKRVFREGSNETDRYNESVVIGPQQTLDKSDSEKNVDLARNVTASMIDVARSSNLSLAKNRPVASKTGTHELDKTDNAKAWMVGYTPQVSTAVWVGRDGFEAIRGDCCGSRNHPIYGKDEPGHIWKEFMDSYLGNQPVKQFPKPNPIGQFDDPVTTTTQPSTTTTPPSSTAPSELSGTPATTTSKSCVPTWLNPCTSSTSKRPTTTTPPDEGDGG</sequence>
<comment type="catalytic activity">
    <reaction evidence="7">
        <text>Preferential cleavage: (Ac)2-L-Lys-D-Ala-|-D-Ala. Also transpeptidation of peptidyl-alanyl moieties that are N-acyl substituents of D-alanine.</text>
        <dbReference type="EC" id="3.4.16.4"/>
    </reaction>
</comment>
<feature type="region of interest" description="Disordered" evidence="9">
    <location>
        <begin position="1"/>
        <end position="70"/>
    </location>
</feature>
<dbReference type="InterPro" id="IPR023346">
    <property type="entry name" value="Lysozyme-like_dom_sf"/>
</dbReference>
<keyword evidence="10" id="KW-0812">Transmembrane</keyword>
<feature type="compositionally biased region" description="Acidic residues" evidence="9">
    <location>
        <begin position="59"/>
        <end position="70"/>
    </location>
</feature>
<dbReference type="EC" id="2.4.-.-" evidence="13"/>
<keyword evidence="10" id="KW-0472">Membrane</keyword>
<dbReference type="EMBL" id="JBHLZU010000037">
    <property type="protein sequence ID" value="MFB9909687.1"/>
    <property type="molecule type" value="Genomic_DNA"/>
</dbReference>
<feature type="compositionally biased region" description="Polar residues" evidence="9">
    <location>
        <begin position="750"/>
        <end position="762"/>
    </location>
</feature>
<dbReference type="RefSeq" id="WP_377862599.1">
    <property type="nucleotide sequence ID" value="NZ_JBHLZU010000037.1"/>
</dbReference>
<keyword evidence="2" id="KW-0645">Protease</keyword>
<comment type="catalytic activity">
    <reaction evidence="8">
        <text>[GlcNAc-(1-&gt;4)-Mur2Ac(oyl-L-Ala-gamma-D-Glu-L-Lys-D-Ala-D-Ala)](n)-di-trans,octa-cis-undecaprenyl diphosphate + beta-D-GlcNAc-(1-&gt;4)-Mur2Ac(oyl-L-Ala-gamma-D-Glu-L-Lys-D-Ala-D-Ala)-di-trans,octa-cis-undecaprenyl diphosphate = [GlcNAc-(1-&gt;4)-Mur2Ac(oyl-L-Ala-gamma-D-Glu-L-Lys-D-Ala-D-Ala)](n+1)-di-trans,octa-cis-undecaprenyl diphosphate + di-trans,octa-cis-undecaprenyl diphosphate + H(+)</text>
        <dbReference type="Rhea" id="RHEA:23708"/>
        <dbReference type="Rhea" id="RHEA-COMP:9602"/>
        <dbReference type="Rhea" id="RHEA-COMP:9603"/>
        <dbReference type="ChEBI" id="CHEBI:15378"/>
        <dbReference type="ChEBI" id="CHEBI:58405"/>
        <dbReference type="ChEBI" id="CHEBI:60033"/>
        <dbReference type="ChEBI" id="CHEBI:78435"/>
        <dbReference type="EC" id="2.4.99.28"/>
    </reaction>
</comment>
<reference evidence="13 14" key="1">
    <citation type="submission" date="2024-09" db="EMBL/GenBank/DDBJ databases">
        <authorList>
            <person name="Sun Q."/>
            <person name="Mori K."/>
        </authorList>
    </citation>
    <scope>NUCLEOTIDE SEQUENCE [LARGE SCALE GENOMIC DNA]</scope>
    <source>
        <strain evidence="13 14">TBRC 7907</strain>
    </source>
</reference>
<feature type="compositionally biased region" description="Low complexity" evidence="9">
    <location>
        <begin position="730"/>
        <end position="748"/>
    </location>
</feature>
<evidence type="ECO:0000256" key="6">
    <source>
        <dbReference type="ARBA" id="ARBA00023268"/>
    </source>
</evidence>
<dbReference type="Proteomes" id="UP001589693">
    <property type="component" value="Unassembled WGS sequence"/>
</dbReference>
<comment type="caution">
    <text evidence="13">The sequence shown here is derived from an EMBL/GenBank/DDBJ whole genome shotgun (WGS) entry which is preliminary data.</text>
</comment>
<organism evidence="13 14">
    <name type="scientific">Allokutzneria oryzae</name>
    <dbReference type="NCBI Taxonomy" id="1378989"/>
    <lineage>
        <taxon>Bacteria</taxon>
        <taxon>Bacillati</taxon>
        <taxon>Actinomycetota</taxon>
        <taxon>Actinomycetes</taxon>
        <taxon>Pseudonocardiales</taxon>
        <taxon>Pseudonocardiaceae</taxon>
        <taxon>Allokutzneria</taxon>
    </lineage>
</organism>
<evidence type="ECO:0000256" key="2">
    <source>
        <dbReference type="ARBA" id="ARBA00022670"/>
    </source>
</evidence>
<evidence type="ECO:0000259" key="11">
    <source>
        <dbReference type="Pfam" id="PF00905"/>
    </source>
</evidence>
<name>A0ABV6A981_9PSEU</name>
<protein>
    <submittedName>
        <fullName evidence="13">Transglycosylase domain-containing protein</fullName>
        <ecNumber evidence="13">2.4.-.-</ecNumber>
    </submittedName>
</protein>
<evidence type="ECO:0000256" key="8">
    <source>
        <dbReference type="ARBA" id="ARBA00049902"/>
    </source>
</evidence>
<dbReference type="SUPFAM" id="SSF56601">
    <property type="entry name" value="beta-lactamase/transpeptidase-like"/>
    <property type="match status" value="1"/>
</dbReference>
<dbReference type="InterPro" id="IPR036950">
    <property type="entry name" value="PBP_transglycosylase"/>
</dbReference>
<keyword evidence="4 13" id="KW-0808">Transferase</keyword>
<dbReference type="Gene3D" id="3.40.710.10">
    <property type="entry name" value="DD-peptidase/beta-lactamase superfamily"/>
    <property type="match status" value="1"/>
</dbReference>
<evidence type="ECO:0000256" key="3">
    <source>
        <dbReference type="ARBA" id="ARBA00022676"/>
    </source>
</evidence>
<dbReference type="Pfam" id="PF00905">
    <property type="entry name" value="Transpeptidase"/>
    <property type="match status" value="1"/>
</dbReference>
<accession>A0ABV6A981</accession>
<dbReference type="InterPro" id="IPR050396">
    <property type="entry name" value="Glycosyltr_51/Transpeptidase"/>
</dbReference>
<dbReference type="GO" id="GO:0016757">
    <property type="term" value="F:glycosyltransferase activity"/>
    <property type="evidence" value="ECO:0007669"/>
    <property type="project" value="UniProtKB-KW"/>
</dbReference>
<dbReference type="InterPro" id="IPR001460">
    <property type="entry name" value="PCN-bd_Tpept"/>
</dbReference>
<evidence type="ECO:0000256" key="10">
    <source>
        <dbReference type="SAM" id="Phobius"/>
    </source>
</evidence>
<evidence type="ECO:0000256" key="4">
    <source>
        <dbReference type="ARBA" id="ARBA00022679"/>
    </source>
</evidence>
<dbReference type="SUPFAM" id="SSF53955">
    <property type="entry name" value="Lysozyme-like"/>
    <property type="match status" value="1"/>
</dbReference>
<dbReference type="Gene3D" id="1.10.3810.10">
    <property type="entry name" value="Biosynthetic peptidoglycan transglycosylase-like"/>
    <property type="match status" value="1"/>
</dbReference>
<proteinExistence type="predicted"/>
<keyword evidence="3 13" id="KW-0328">Glycosyltransferase</keyword>
<feature type="region of interest" description="Disordered" evidence="9">
    <location>
        <begin position="711"/>
        <end position="790"/>
    </location>
</feature>
<dbReference type="PANTHER" id="PTHR32282:SF34">
    <property type="entry name" value="PENICILLIN-BINDING PROTEIN 1A"/>
    <property type="match status" value="1"/>
</dbReference>
<dbReference type="InterPro" id="IPR012338">
    <property type="entry name" value="Beta-lactam/transpept-like"/>
</dbReference>
<dbReference type="Pfam" id="PF00912">
    <property type="entry name" value="Transgly"/>
    <property type="match status" value="1"/>
</dbReference>
<keyword evidence="10" id="KW-1133">Transmembrane helix</keyword>
<dbReference type="PANTHER" id="PTHR32282">
    <property type="entry name" value="BINDING PROTEIN TRANSPEPTIDASE, PUTATIVE-RELATED"/>
    <property type="match status" value="1"/>
</dbReference>
<evidence type="ECO:0000256" key="5">
    <source>
        <dbReference type="ARBA" id="ARBA00022801"/>
    </source>
</evidence>
<gene>
    <name evidence="13" type="ORF">ACFFQA_37630</name>
</gene>